<organism evidence="1 2">
    <name type="scientific">Brachionus plicatilis</name>
    <name type="common">Marine rotifer</name>
    <name type="synonym">Brachionus muelleri</name>
    <dbReference type="NCBI Taxonomy" id="10195"/>
    <lineage>
        <taxon>Eukaryota</taxon>
        <taxon>Metazoa</taxon>
        <taxon>Spiralia</taxon>
        <taxon>Gnathifera</taxon>
        <taxon>Rotifera</taxon>
        <taxon>Eurotatoria</taxon>
        <taxon>Monogononta</taxon>
        <taxon>Pseudotrocha</taxon>
        <taxon>Ploima</taxon>
        <taxon>Brachionidae</taxon>
        <taxon>Brachionus</taxon>
    </lineage>
</organism>
<proteinExistence type="predicted"/>
<dbReference type="EMBL" id="REGN01005106">
    <property type="protein sequence ID" value="RNA14802.1"/>
    <property type="molecule type" value="Genomic_DNA"/>
</dbReference>
<protein>
    <submittedName>
        <fullName evidence="1">Uncharacterized protein</fullName>
    </submittedName>
</protein>
<evidence type="ECO:0000313" key="2">
    <source>
        <dbReference type="Proteomes" id="UP000276133"/>
    </source>
</evidence>
<gene>
    <name evidence="1" type="ORF">BpHYR1_039246</name>
</gene>
<accession>A0A3M7QTY4</accession>
<sequence length="104" mass="11974">MTSKSSADNRIIGDKVEIKFYLQLYLSSIDNLDFESVVFKVVPLVRLSSEENSTFIINYSNSLFKIKISKDFYLKFIFLIVSGVVKFHRKTLISHLISIDTTKS</sequence>
<name>A0A3M7QTY4_BRAPC</name>
<reference evidence="1 2" key="1">
    <citation type="journal article" date="2018" name="Sci. Rep.">
        <title>Genomic signatures of local adaptation to the degree of environmental predictability in rotifers.</title>
        <authorList>
            <person name="Franch-Gras L."/>
            <person name="Hahn C."/>
            <person name="Garcia-Roger E.M."/>
            <person name="Carmona M.J."/>
            <person name="Serra M."/>
            <person name="Gomez A."/>
        </authorList>
    </citation>
    <scope>NUCLEOTIDE SEQUENCE [LARGE SCALE GENOMIC DNA]</scope>
    <source>
        <strain evidence="1">HYR1</strain>
    </source>
</reference>
<dbReference type="Proteomes" id="UP000276133">
    <property type="component" value="Unassembled WGS sequence"/>
</dbReference>
<evidence type="ECO:0000313" key="1">
    <source>
        <dbReference type="EMBL" id="RNA14802.1"/>
    </source>
</evidence>
<dbReference type="AlphaFoldDB" id="A0A3M7QTY4"/>
<comment type="caution">
    <text evidence="1">The sequence shown here is derived from an EMBL/GenBank/DDBJ whole genome shotgun (WGS) entry which is preliminary data.</text>
</comment>
<keyword evidence="2" id="KW-1185">Reference proteome</keyword>